<feature type="compositionally biased region" description="Low complexity" evidence="1">
    <location>
        <begin position="1617"/>
        <end position="1633"/>
    </location>
</feature>
<organism evidence="3 4">
    <name type="scientific">Roseiconus lacunae</name>
    <dbReference type="NCBI Taxonomy" id="2605694"/>
    <lineage>
        <taxon>Bacteria</taxon>
        <taxon>Pseudomonadati</taxon>
        <taxon>Planctomycetota</taxon>
        <taxon>Planctomycetia</taxon>
        <taxon>Pirellulales</taxon>
        <taxon>Pirellulaceae</taxon>
        <taxon>Roseiconus</taxon>
    </lineage>
</organism>
<evidence type="ECO:0000313" key="4">
    <source>
        <dbReference type="Proteomes" id="UP001239462"/>
    </source>
</evidence>
<feature type="region of interest" description="Disordered" evidence="1">
    <location>
        <begin position="1"/>
        <end position="28"/>
    </location>
</feature>
<feature type="compositionally biased region" description="Basic and acidic residues" evidence="1">
    <location>
        <begin position="1"/>
        <end position="16"/>
    </location>
</feature>
<protein>
    <submittedName>
        <fullName evidence="3">Ig-like domain-containing protein</fullName>
    </submittedName>
</protein>
<feature type="region of interest" description="Disordered" evidence="1">
    <location>
        <begin position="1613"/>
        <end position="1643"/>
    </location>
</feature>
<dbReference type="RefSeq" id="WP_149498676.1">
    <property type="nucleotide sequence ID" value="NZ_JAJMQV010000033.1"/>
</dbReference>
<evidence type="ECO:0000313" key="3">
    <source>
        <dbReference type="EMBL" id="MDM4018386.1"/>
    </source>
</evidence>
<sequence length="1662" mass="173792">MIRRTLSDSTRRETAKGNRKRTAHTGQKRRLLMENLEGRRLLASDTAFTPVPVDPALFAAQTPRNVGTVTAVQIGENEAAGARGVNDTINTATHLPLGTLPSQQDTIDVTGSIGIQLNAQNQILSDLDYYAMDLRAGDILDISLNGVAGNISVLYGPGTQAPGRFWFGTDSNQAILDPATGQSIYAKGSPLQTRGSAVAAQVVPETGRYYIGLAPSLGVSNYTMGLRVYRPVIEQAPRGAQQILYLDFDGGIYPTSEISGSTLPLGVVRFDRLEDNLGVLGFTNPTAVDAQVLQENILDEVRDHFDTIAVNGSNGDYDETGIGGQYGITIVSSLECPEFGDRSACAVGNTDLNNNPLVTRVLIGGLVSSTGIDGAYGIAESVDIGNFRPGEITIVQLDDISATTTAIARSPAVSEMDVISKFLAGVVSHEAGHTFGERHTTNTNNTDNIMDAGGNLQGLIDSLIAPGPDGILGTADDLSPVFAPEDQFTPAEGFFGTTRTATSLSFELSTGTATSSITGRVFNDLNRDGAFAGDAGLPGVFVYADLDGDRVRDPIEPFDVSAPDGAYRLDVAPGLSYTVVAETPAQYVASNSTVRSNVSAGVTNLNFGFTKVIADVTGTKFADLNGNGLFDTNESGMGGVYIYLDLDGDDRPDLGEPSAITAADGSYSINFPGPGTYTIREVVEPGFEQTFPVSGEHIVTYNGVGLTDNYNFGNLPSRDYGDAPDSYGTSIAAGGPSHGTSLAVGLGAEVDREIDGFPSANALGDDNNNIDDEDGIQLLSPLGPGGTATVQVTARNTTGQPAYLQGWVDFNANGTFDASERVFNNVVVADGVSNLEINVPGNAVVGSTYARFRYSPTAGLGVGGDADLGEVEDYQFDILQQADIANDDEFTVSRNSLSNQLDVLANDFQSNLTQLTIVNLNVVGTSGVASVAGDGKSIFYTPRNGFTGLDTFQYTVQDQLGNQYTADVSVTVSFQSNVPIAVDDIFDIPQGSSNRPLNVLANDVPSIAGGIRIISVTAGDQGGNVALEGGGQTIRYTPVAGFTGTEQFSYSIQDSNGQVSTAQVTVNSQPGARNDDLVDFTIGIFDVVNNQPISSVQVGQEFYVRVFVEELNNPNFSPEGVASAFLDLLYSDGLVSTQDTIGGDAFGFDITFGPNFQGSGFQLGDATTPGLIDDVGAVQPIGGGDLIRHSDPAELFTITMTAVSPGVAVFKADPADAVQAETILVGEDDALTVAQQRLGTAELTIFPTTDNFASAIDDAFSAGTDSNGILINSANGPNTLDVLDNDLFGPTGTLLEFGIGIDPTLGNVTIDDNGTPSDLTDDTINYFANTNASGFDSFTYYIVSGDGVRSVGEVTMAIGQADDDDLVDISFALVDQFNNPITSVASGETFGVQVFVEDLRTVVEGNTFVFAGYLDMLYDAGVLAPGSVPAGGRYDFDVDFDNDFDSNAGVGTAARAGIIDEFGSLLRDTVVDSGAINEPNLMATVYFTAGPVASTTVTQVVGSPADSSPFQDTLLFDRDQPVPVSQIRYDVLNVTVTPVSTLQNQAMPEDVNNDGLVTPSDALTVINALGRVGEGEQSAPTAFTDVNGDFLTSPMDALMVINHLARLAASSPAEGESIGSSDDASSSNDAAIGGLIGSTSIDSDDEEDDLLALLAADQNTLA</sequence>
<dbReference type="SUPFAM" id="SSF63446">
    <property type="entry name" value="Type I dockerin domain"/>
    <property type="match status" value="1"/>
</dbReference>
<dbReference type="Pfam" id="PF17963">
    <property type="entry name" value="Big_9"/>
    <property type="match status" value="2"/>
</dbReference>
<evidence type="ECO:0000259" key="2">
    <source>
        <dbReference type="Pfam" id="PF20009"/>
    </source>
</evidence>
<dbReference type="InterPro" id="IPR045474">
    <property type="entry name" value="GEVED"/>
</dbReference>
<evidence type="ECO:0000256" key="1">
    <source>
        <dbReference type="SAM" id="MobiDB-lite"/>
    </source>
</evidence>
<name>A0ABT7PPY1_9BACT</name>
<dbReference type="InterPro" id="IPR013783">
    <property type="entry name" value="Ig-like_fold"/>
</dbReference>
<dbReference type="InterPro" id="IPR036439">
    <property type="entry name" value="Dockerin_dom_sf"/>
</dbReference>
<accession>A0ABT7PPY1</accession>
<dbReference type="InterPro" id="IPR002105">
    <property type="entry name" value="Dockerin_1_rpt"/>
</dbReference>
<dbReference type="Proteomes" id="UP001239462">
    <property type="component" value="Unassembled WGS sequence"/>
</dbReference>
<reference evidence="3 4" key="1">
    <citation type="submission" date="2023-06" db="EMBL/GenBank/DDBJ databases">
        <title>Roseiconus lacunae JC819 isolated from Gulf of Mannar region, Tamil Nadu.</title>
        <authorList>
            <person name="Pk S."/>
            <person name="Ch S."/>
            <person name="Ch V.R."/>
        </authorList>
    </citation>
    <scope>NUCLEOTIDE SEQUENCE [LARGE SCALE GENOMIC DNA]</scope>
    <source>
        <strain evidence="3 4">JC819</strain>
    </source>
</reference>
<gene>
    <name evidence="3" type="ORF">QTN89_23240</name>
</gene>
<dbReference type="Pfam" id="PF00404">
    <property type="entry name" value="Dockerin_1"/>
    <property type="match status" value="1"/>
</dbReference>
<dbReference type="SUPFAM" id="SSF117074">
    <property type="entry name" value="Hypothetical protein PA1324"/>
    <property type="match status" value="1"/>
</dbReference>
<keyword evidence="4" id="KW-1185">Reference proteome</keyword>
<comment type="caution">
    <text evidence="3">The sequence shown here is derived from an EMBL/GenBank/DDBJ whole genome shotgun (WGS) entry which is preliminary data.</text>
</comment>
<dbReference type="Gene3D" id="2.60.40.10">
    <property type="entry name" value="Immunoglobulins"/>
    <property type="match status" value="2"/>
</dbReference>
<dbReference type="Pfam" id="PF20009">
    <property type="entry name" value="GEVED"/>
    <property type="match status" value="1"/>
</dbReference>
<dbReference type="EMBL" id="JASZZN010000021">
    <property type="protein sequence ID" value="MDM4018386.1"/>
    <property type="molecule type" value="Genomic_DNA"/>
</dbReference>
<dbReference type="Gene3D" id="2.60.40.3440">
    <property type="match status" value="2"/>
</dbReference>
<feature type="compositionally biased region" description="Basic residues" evidence="1">
    <location>
        <begin position="17"/>
        <end position="28"/>
    </location>
</feature>
<feature type="domain" description="GEVED" evidence="2">
    <location>
        <begin position="803"/>
        <end position="876"/>
    </location>
</feature>
<proteinExistence type="predicted"/>